<dbReference type="EMBL" id="SNZE01000028">
    <property type="protein sequence ID" value="TDR29022.1"/>
    <property type="molecule type" value="Genomic_DNA"/>
</dbReference>
<dbReference type="PROSITE" id="PS50928">
    <property type="entry name" value="ABC_TM1"/>
    <property type="match status" value="1"/>
</dbReference>
<dbReference type="OrthoDB" id="6534575at2"/>
<dbReference type="Gene3D" id="1.10.3720.10">
    <property type="entry name" value="MetI-like"/>
    <property type="match status" value="1"/>
</dbReference>
<evidence type="ECO:0000259" key="9">
    <source>
        <dbReference type="PROSITE" id="PS50928"/>
    </source>
</evidence>
<dbReference type="Proteomes" id="UP000294480">
    <property type="component" value="Unassembled WGS sequence"/>
</dbReference>
<organism evidence="10 11">
    <name type="scientific">Hydromonas duriensis</name>
    <dbReference type="NCBI Taxonomy" id="1527608"/>
    <lineage>
        <taxon>Bacteria</taxon>
        <taxon>Pseudomonadati</taxon>
        <taxon>Pseudomonadota</taxon>
        <taxon>Betaproteobacteria</taxon>
        <taxon>Burkholderiales</taxon>
        <taxon>Burkholderiaceae</taxon>
        <taxon>Hydromonas</taxon>
    </lineage>
</organism>
<dbReference type="SUPFAM" id="SSF161098">
    <property type="entry name" value="MetI-like"/>
    <property type="match status" value="1"/>
</dbReference>
<name>A0A4R6Y109_9BURK</name>
<evidence type="ECO:0000256" key="3">
    <source>
        <dbReference type="ARBA" id="ARBA00022448"/>
    </source>
</evidence>
<feature type="domain" description="ABC transmembrane type-1" evidence="9">
    <location>
        <begin position="52"/>
        <end position="253"/>
    </location>
</feature>
<keyword evidence="5 8" id="KW-0812">Transmembrane</keyword>
<keyword evidence="11" id="KW-1185">Reference proteome</keyword>
<evidence type="ECO:0000313" key="10">
    <source>
        <dbReference type="EMBL" id="TDR29022.1"/>
    </source>
</evidence>
<evidence type="ECO:0000256" key="7">
    <source>
        <dbReference type="ARBA" id="ARBA00023136"/>
    </source>
</evidence>
<feature type="transmembrane region" description="Helical" evidence="8">
    <location>
        <begin position="54"/>
        <end position="76"/>
    </location>
</feature>
<dbReference type="Pfam" id="PF00528">
    <property type="entry name" value="BPD_transp_1"/>
    <property type="match status" value="1"/>
</dbReference>
<dbReference type="InterPro" id="IPR043429">
    <property type="entry name" value="ArtM/GltK/GlnP/TcyL/YhdX-like"/>
</dbReference>
<keyword evidence="4" id="KW-1003">Cell membrane</keyword>
<feature type="transmembrane region" description="Helical" evidence="8">
    <location>
        <begin position="130"/>
        <end position="151"/>
    </location>
</feature>
<evidence type="ECO:0000256" key="4">
    <source>
        <dbReference type="ARBA" id="ARBA00022475"/>
    </source>
</evidence>
<evidence type="ECO:0000313" key="11">
    <source>
        <dbReference type="Proteomes" id="UP000294480"/>
    </source>
</evidence>
<keyword evidence="6 8" id="KW-1133">Transmembrane helix</keyword>
<sequence length="278" mass="31272">MAHNDWGVFCSSGTEYEDKFAWVESLCNMSGAHSYDMTSETVTWFQMLLDGLKWHFVVFFGAVILAFALGSLLGVMRTSSNKWLLRVSGFYIEVFRNVPLIIQYFFWLLIFPECLPGTFSQDSNAVVNGLWYKKIAATHPWLIGILGLGLYHAARIAENIRAGIQAIPVGQWHASFALGLSSLQAYANTILPVAYRTVWPTLTSEMMNMFKNASVAFAVSVLNFYAQTKSMIELTSQDTVILIVTTLVYLWFTYTIKVVMAIFERRLRIPGTLATGGH</sequence>
<reference evidence="10 11" key="1">
    <citation type="submission" date="2019-03" db="EMBL/GenBank/DDBJ databases">
        <title>Genomic Encyclopedia of Type Strains, Phase IV (KMG-IV): sequencing the most valuable type-strain genomes for metagenomic binning, comparative biology and taxonomic classification.</title>
        <authorList>
            <person name="Goeker M."/>
        </authorList>
    </citation>
    <scope>NUCLEOTIDE SEQUENCE [LARGE SCALE GENOMIC DNA]</scope>
    <source>
        <strain evidence="10 11">DSM 102852</strain>
    </source>
</reference>
<comment type="caution">
    <text evidence="10">The sequence shown here is derived from an EMBL/GenBank/DDBJ whole genome shotgun (WGS) entry which is preliminary data.</text>
</comment>
<evidence type="ECO:0000256" key="2">
    <source>
        <dbReference type="ARBA" id="ARBA00010072"/>
    </source>
</evidence>
<dbReference type="PANTHER" id="PTHR30614:SF42">
    <property type="entry name" value="GLUTAMATE_ASPARTATE IMPORT PERMEASE PROTEIN GLTJ"/>
    <property type="match status" value="1"/>
</dbReference>
<dbReference type="AlphaFoldDB" id="A0A4R6Y109"/>
<proteinExistence type="inferred from homology"/>
<gene>
    <name evidence="10" type="ORF">DFR44_12813</name>
</gene>
<dbReference type="GO" id="GO:0043190">
    <property type="term" value="C:ATP-binding cassette (ABC) transporter complex"/>
    <property type="evidence" value="ECO:0007669"/>
    <property type="project" value="InterPro"/>
</dbReference>
<dbReference type="CDD" id="cd06261">
    <property type="entry name" value="TM_PBP2"/>
    <property type="match status" value="1"/>
</dbReference>
<evidence type="ECO:0000256" key="5">
    <source>
        <dbReference type="ARBA" id="ARBA00022692"/>
    </source>
</evidence>
<keyword evidence="3 8" id="KW-0813">Transport</keyword>
<evidence type="ECO:0000256" key="1">
    <source>
        <dbReference type="ARBA" id="ARBA00004429"/>
    </source>
</evidence>
<comment type="similarity">
    <text evidence="2">Belongs to the binding-protein-dependent transport system permease family. HisMQ subfamily.</text>
</comment>
<keyword evidence="7 8" id="KW-0472">Membrane</keyword>
<dbReference type="NCBIfam" id="TIGR01726">
    <property type="entry name" value="HEQRo_perm_3TM"/>
    <property type="match status" value="1"/>
</dbReference>
<dbReference type="InterPro" id="IPR010065">
    <property type="entry name" value="AA_ABC_transptr_permease_3TM"/>
</dbReference>
<dbReference type="InterPro" id="IPR035906">
    <property type="entry name" value="MetI-like_sf"/>
</dbReference>
<dbReference type="GO" id="GO:0006865">
    <property type="term" value="P:amino acid transport"/>
    <property type="evidence" value="ECO:0007669"/>
    <property type="project" value="TreeGrafter"/>
</dbReference>
<feature type="transmembrane region" description="Helical" evidence="8">
    <location>
        <begin position="240"/>
        <end position="263"/>
    </location>
</feature>
<dbReference type="GO" id="GO:0022857">
    <property type="term" value="F:transmembrane transporter activity"/>
    <property type="evidence" value="ECO:0007669"/>
    <property type="project" value="InterPro"/>
</dbReference>
<evidence type="ECO:0000256" key="8">
    <source>
        <dbReference type="RuleBase" id="RU363032"/>
    </source>
</evidence>
<comment type="subcellular location">
    <subcellularLocation>
        <location evidence="1">Cell inner membrane</location>
        <topology evidence="1">Multi-pass membrane protein</topology>
    </subcellularLocation>
    <subcellularLocation>
        <location evidence="8">Cell membrane</location>
        <topology evidence="8">Multi-pass membrane protein</topology>
    </subcellularLocation>
</comment>
<accession>A0A4R6Y109</accession>
<evidence type="ECO:0000256" key="6">
    <source>
        <dbReference type="ARBA" id="ARBA00022989"/>
    </source>
</evidence>
<dbReference type="InterPro" id="IPR000515">
    <property type="entry name" value="MetI-like"/>
</dbReference>
<feature type="transmembrane region" description="Helical" evidence="8">
    <location>
        <begin position="88"/>
        <end position="110"/>
    </location>
</feature>
<dbReference type="RefSeq" id="WP_133621399.1">
    <property type="nucleotide sequence ID" value="NZ_SNZE01000028.1"/>
</dbReference>
<dbReference type="PANTHER" id="PTHR30614">
    <property type="entry name" value="MEMBRANE COMPONENT OF AMINO ACID ABC TRANSPORTER"/>
    <property type="match status" value="1"/>
</dbReference>
<protein>
    <submittedName>
        <fullName evidence="10">Amino acid ABC transporter membrane protein 1 (PAAT family)</fullName>
    </submittedName>
</protein>
<feature type="transmembrane region" description="Helical" evidence="8">
    <location>
        <begin position="209"/>
        <end position="228"/>
    </location>
</feature>